<dbReference type="EMBL" id="QJPH01000292">
    <property type="protein sequence ID" value="PZN79789.1"/>
    <property type="molecule type" value="Genomic_DNA"/>
</dbReference>
<accession>A0A2W4RD76</accession>
<organism evidence="1 2">
    <name type="scientific">Candidatus Methylumidiphilus alinenensis</name>
    <dbReference type="NCBI Taxonomy" id="2202197"/>
    <lineage>
        <taxon>Bacteria</taxon>
        <taxon>Pseudomonadati</taxon>
        <taxon>Pseudomonadota</taxon>
        <taxon>Gammaproteobacteria</taxon>
        <taxon>Methylococcales</taxon>
        <taxon>Candidatus Methylumidiphilus</taxon>
    </lineage>
</organism>
<gene>
    <name evidence="1" type="ORF">DM484_10845</name>
</gene>
<dbReference type="AlphaFoldDB" id="A0A2W4RD76"/>
<proteinExistence type="predicted"/>
<protein>
    <submittedName>
        <fullName evidence="1">Uncharacterized protein</fullName>
    </submittedName>
</protein>
<sequence length="71" mass="7996">MSDFQPYVKDIRWLFVRCKQAGIEPPQGPHCEAFAERVAIMLGDGEMTEAEARECAFAGYLSQSTIPCREL</sequence>
<name>A0A2W4RD76_9GAMM</name>
<evidence type="ECO:0000313" key="2">
    <source>
        <dbReference type="Proteomes" id="UP000249396"/>
    </source>
</evidence>
<reference evidence="1 2" key="1">
    <citation type="journal article" date="2018" name="Aquat. Microb. Ecol.">
        <title>Gammaproteobacterial methanotrophs dominate.</title>
        <authorList>
            <person name="Rissanen A.J."/>
            <person name="Saarenheimo J."/>
            <person name="Tiirola M."/>
            <person name="Peura S."/>
            <person name="Aalto S.L."/>
            <person name="Karvinen A."/>
            <person name="Nykanen H."/>
        </authorList>
    </citation>
    <scope>NUCLEOTIDE SEQUENCE [LARGE SCALE GENOMIC DNA]</scope>
    <source>
        <strain evidence="1">AMbin10</strain>
    </source>
</reference>
<comment type="caution">
    <text evidence="1">The sequence shown here is derived from an EMBL/GenBank/DDBJ whole genome shotgun (WGS) entry which is preliminary data.</text>
</comment>
<evidence type="ECO:0000313" key="1">
    <source>
        <dbReference type="EMBL" id="PZN79789.1"/>
    </source>
</evidence>
<dbReference type="Proteomes" id="UP000249396">
    <property type="component" value="Unassembled WGS sequence"/>
</dbReference>